<dbReference type="InterPro" id="IPR016167">
    <property type="entry name" value="FAD-bd_PCMH_sub1"/>
</dbReference>
<reference evidence="7 8" key="1">
    <citation type="submission" date="2019-02" db="EMBL/GenBank/DDBJ databases">
        <title>Genomic Encyclopedia of Archaeal and Bacterial Type Strains, Phase II (KMG-II): from individual species to whole genera.</title>
        <authorList>
            <person name="Goeker M."/>
        </authorList>
    </citation>
    <scope>NUCLEOTIDE SEQUENCE [LARGE SCALE GENOMIC DNA]</scope>
    <source>
        <strain evidence="7 8">DSM 18101</strain>
    </source>
</reference>
<dbReference type="Proteomes" id="UP000292958">
    <property type="component" value="Unassembled WGS sequence"/>
</dbReference>
<proteinExistence type="inferred from homology"/>
<evidence type="ECO:0000256" key="2">
    <source>
        <dbReference type="ARBA" id="ARBA00005466"/>
    </source>
</evidence>
<protein>
    <submittedName>
        <fullName evidence="7">FAD binding domain-containing protein</fullName>
    </submittedName>
</protein>
<keyword evidence="4" id="KW-0274">FAD</keyword>
<evidence type="ECO:0000259" key="6">
    <source>
        <dbReference type="PROSITE" id="PS51387"/>
    </source>
</evidence>
<accession>A0A4Q7YEI7</accession>
<dbReference type="SUPFAM" id="SSF56176">
    <property type="entry name" value="FAD-binding/transporter-associated domain-like"/>
    <property type="match status" value="1"/>
</dbReference>
<evidence type="ECO:0000256" key="3">
    <source>
        <dbReference type="ARBA" id="ARBA00022630"/>
    </source>
</evidence>
<dbReference type="PANTHER" id="PTHR42973">
    <property type="entry name" value="BINDING OXIDOREDUCTASE, PUTATIVE (AFU_ORTHOLOGUE AFUA_1G17690)-RELATED"/>
    <property type="match status" value="1"/>
</dbReference>
<dbReference type="InterPro" id="IPR016166">
    <property type="entry name" value="FAD-bd_PCMH"/>
</dbReference>
<sequence length="202" mass="21219">MISEPALQPFSPSALQHFRTSLRSQLLLPGEPGYEDARKIHNAMIDRRPGAIVRCAGVADVIASIRFARDNEVTVSVRGTGHNVAGISLCDGGMVIDLSAMKGIHVDPAARAARAEPGVTWAELNYELQAFDLAATGGFVGTTGIGGLTLGGGLGGMVRKHGCALDNLLSADVVTADGQLLRARSDHDQSHHHLYADCLISS</sequence>
<dbReference type="PROSITE" id="PS00862">
    <property type="entry name" value="OX2_COVAL_FAD"/>
    <property type="match status" value="1"/>
</dbReference>
<evidence type="ECO:0000256" key="4">
    <source>
        <dbReference type="ARBA" id="ARBA00022827"/>
    </source>
</evidence>
<dbReference type="GO" id="GO:0071949">
    <property type="term" value="F:FAD binding"/>
    <property type="evidence" value="ECO:0007669"/>
    <property type="project" value="InterPro"/>
</dbReference>
<dbReference type="InterPro" id="IPR036318">
    <property type="entry name" value="FAD-bd_PCMH-like_sf"/>
</dbReference>
<dbReference type="InterPro" id="IPR050416">
    <property type="entry name" value="FAD-linked_Oxidoreductase"/>
</dbReference>
<dbReference type="PANTHER" id="PTHR42973:SF39">
    <property type="entry name" value="FAD-BINDING PCMH-TYPE DOMAIN-CONTAINING PROTEIN"/>
    <property type="match status" value="1"/>
</dbReference>
<dbReference type="Pfam" id="PF01565">
    <property type="entry name" value="FAD_binding_4"/>
    <property type="match status" value="1"/>
</dbReference>
<evidence type="ECO:0000313" key="7">
    <source>
        <dbReference type="EMBL" id="RZU35560.1"/>
    </source>
</evidence>
<dbReference type="Gene3D" id="3.30.465.10">
    <property type="match status" value="1"/>
</dbReference>
<dbReference type="AlphaFoldDB" id="A0A4Q7YEI7"/>
<dbReference type="Gene3D" id="3.30.43.10">
    <property type="entry name" value="Uridine Diphospho-n-acetylenolpyruvylglucosamine Reductase, domain 2"/>
    <property type="match status" value="1"/>
</dbReference>
<keyword evidence="5" id="KW-0560">Oxidoreductase</keyword>
<evidence type="ECO:0000313" key="8">
    <source>
        <dbReference type="Proteomes" id="UP000292958"/>
    </source>
</evidence>
<dbReference type="GO" id="GO:0016491">
    <property type="term" value="F:oxidoreductase activity"/>
    <property type="evidence" value="ECO:0007669"/>
    <property type="project" value="UniProtKB-KW"/>
</dbReference>
<dbReference type="InterPro" id="IPR006093">
    <property type="entry name" value="Oxy_OxRdtase_FAD_BS"/>
</dbReference>
<dbReference type="InterPro" id="IPR016169">
    <property type="entry name" value="FAD-bd_PCMH_sub2"/>
</dbReference>
<dbReference type="PROSITE" id="PS51387">
    <property type="entry name" value="FAD_PCMH"/>
    <property type="match status" value="1"/>
</dbReference>
<gene>
    <name evidence="7" type="ORF">BDD14_5626</name>
</gene>
<dbReference type="InterPro" id="IPR006094">
    <property type="entry name" value="Oxid_FAD_bind_N"/>
</dbReference>
<keyword evidence="8" id="KW-1185">Reference proteome</keyword>
<dbReference type="EMBL" id="SHKW01000002">
    <property type="protein sequence ID" value="RZU35560.1"/>
    <property type="molecule type" value="Genomic_DNA"/>
</dbReference>
<comment type="similarity">
    <text evidence="2">Belongs to the oxygen-dependent FAD-linked oxidoreductase family.</text>
</comment>
<keyword evidence="3" id="KW-0285">Flavoprotein</keyword>
<evidence type="ECO:0000256" key="5">
    <source>
        <dbReference type="ARBA" id="ARBA00023002"/>
    </source>
</evidence>
<organism evidence="7 8">
    <name type="scientific">Edaphobacter modestus</name>
    <dbReference type="NCBI Taxonomy" id="388466"/>
    <lineage>
        <taxon>Bacteria</taxon>
        <taxon>Pseudomonadati</taxon>
        <taxon>Acidobacteriota</taxon>
        <taxon>Terriglobia</taxon>
        <taxon>Terriglobales</taxon>
        <taxon>Acidobacteriaceae</taxon>
        <taxon>Edaphobacter</taxon>
    </lineage>
</organism>
<dbReference type="RefSeq" id="WP_207231902.1">
    <property type="nucleotide sequence ID" value="NZ_SHKW01000002.1"/>
</dbReference>
<evidence type="ECO:0000256" key="1">
    <source>
        <dbReference type="ARBA" id="ARBA00001974"/>
    </source>
</evidence>
<feature type="domain" description="FAD-binding PCMH-type" evidence="6">
    <location>
        <begin position="45"/>
        <end position="202"/>
    </location>
</feature>
<comment type="cofactor">
    <cofactor evidence="1">
        <name>FAD</name>
        <dbReference type="ChEBI" id="CHEBI:57692"/>
    </cofactor>
</comment>
<comment type="caution">
    <text evidence="7">The sequence shown here is derived from an EMBL/GenBank/DDBJ whole genome shotgun (WGS) entry which is preliminary data.</text>
</comment>
<name>A0A4Q7YEI7_9BACT</name>